<sequence length="739" mass="82380">MGSSSPAFAHHAPSQAGASSSPTNIRPLYLHPGSTHQAESDTSEQSQKPRIIHYDHSNRSFRAEGSIVSERPDHAEKMVEEKTKIEIIDVEGYRPHSDDSTPSPSPNVKAKDAKKRKLRDFLERTPTSKAFAHYEAKQLQDCHRRTLKSEAEVETSADAYPRRPFSGTDFNLPGATQESATQESHVAPSPIELHAAEVDIQLGDLTEIAARIAVASQHIRESHEQLADAYDRKTEVELEMDELRIKIHRSWENIQARQADPRDHDAWEAAQASSDDSQSFANIEAKLRDLTRKKRLIEIEINDRETKRQKIEEAVAAFISPKGSVELENLEEVADAYVPPATGLNFQSDIDIFNEPQANDPVPDETSRVNADSQRNCDPSNPLYIHDDDLYLPSVGHIPANLGPGASICLDIDDFESPRADEAEELLKEDRLQQYRTAIRQLNDPHECLTGDTIDVLQKILKDDTEKTGISTAHTLLMHPLWLRVEALPANFPRAASTAHRILAVMHHEDPKHWTVGEINLLESTFKHYDSMNSELISIQVEERVLPWLNGMTGRDFTWHQVPSPRQLDGSSCGVHVLVTLGFLLDGKVPHDVAGADANRKVLLRLAANAFHLEFPGKAASLEEEEPDNVGPDTTVGSPYDLGYPKIPGNTEVILVESPCPSPLHESRSATHMQPEAPSTQSTVMEIDELENREEYGHDSGAAVTKGHELEIHELLSRQSYAISPSHRRRAYIEVADTD</sequence>
<feature type="compositionally biased region" description="Basic and acidic residues" evidence="4">
    <location>
        <begin position="52"/>
        <end position="62"/>
    </location>
</feature>
<dbReference type="AlphaFoldDB" id="A0A9P6HSH7"/>
<feature type="domain" description="Ubiquitin-like protease family profile" evidence="5">
    <location>
        <begin position="502"/>
        <end position="590"/>
    </location>
</feature>
<feature type="region of interest" description="Disordered" evidence="4">
    <location>
        <begin position="1"/>
        <end position="115"/>
    </location>
</feature>
<dbReference type="Proteomes" id="UP000781932">
    <property type="component" value="Unassembled WGS sequence"/>
</dbReference>
<reference evidence="6" key="2">
    <citation type="submission" date="2020-11" db="EMBL/GenBank/DDBJ databases">
        <title>Whole genome sequencing of Colletotrichum sp.</title>
        <authorList>
            <person name="Li H."/>
        </authorList>
    </citation>
    <scope>NUCLEOTIDE SEQUENCE</scope>
    <source>
        <strain evidence="6">CkLH20</strain>
    </source>
</reference>
<dbReference type="SUPFAM" id="SSF54001">
    <property type="entry name" value="Cysteine proteinases"/>
    <property type="match status" value="1"/>
</dbReference>
<dbReference type="GeneID" id="62168616"/>
<gene>
    <name evidence="6" type="ORF">CkaCkLH20_12830</name>
</gene>
<feature type="region of interest" description="Disordered" evidence="4">
    <location>
        <begin position="150"/>
        <end position="187"/>
    </location>
</feature>
<dbReference type="Pfam" id="PF02902">
    <property type="entry name" value="Peptidase_C48"/>
    <property type="match status" value="1"/>
</dbReference>
<comment type="caution">
    <text evidence="6">The sequence shown here is derived from an EMBL/GenBank/DDBJ whole genome shotgun (WGS) entry which is preliminary data.</text>
</comment>
<evidence type="ECO:0000313" key="6">
    <source>
        <dbReference type="EMBL" id="KAF9869643.1"/>
    </source>
</evidence>
<keyword evidence="7" id="KW-1185">Reference proteome</keyword>
<evidence type="ECO:0000256" key="4">
    <source>
        <dbReference type="SAM" id="MobiDB-lite"/>
    </source>
</evidence>
<dbReference type="Gene3D" id="3.40.395.10">
    <property type="entry name" value="Adenoviral Proteinase, Chain A"/>
    <property type="match status" value="1"/>
</dbReference>
<feature type="compositionally biased region" description="Low complexity" evidence="4">
    <location>
        <begin position="1"/>
        <end position="16"/>
    </location>
</feature>
<accession>A0A9P6HSH7</accession>
<dbReference type="GO" id="GO:0006508">
    <property type="term" value="P:proteolysis"/>
    <property type="evidence" value="ECO:0007669"/>
    <property type="project" value="UniProtKB-KW"/>
</dbReference>
<evidence type="ECO:0000256" key="1">
    <source>
        <dbReference type="ARBA" id="ARBA00005234"/>
    </source>
</evidence>
<keyword evidence="3" id="KW-0378">Hydrolase</keyword>
<feature type="compositionally biased region" description="Low complexity" evidence="4">
    <location>
        <begin position="269"/>
        <end position="280"/>
    </location>
</feature>
<feature type="region of interest" description="Disordered" evidence="4">
    <location>
        <begin position="257"/>
        <end position="280"/>
    </location>
</feature>
<evidence type="ECO:0000256" key="3">
    <source>
        <dbReference type="ARBA" id="ARBA00022801"/>
    </source>
</evidence>
<organism evidence="6 7">
    <name type="scientific">Colletotrichum karsti</name>
    <dbReference type="NCBI Taxonomy" id="1095194"/>
    <lineage>
        <taxon>Eukaryota</taxon>
        <taxon>Fungi</taxon>
        <taxon>Dikarya</taxon>
        <taxon>Ascomycota</taxon>
        <taxon>Pezizomycotina</taxon>
        <taxon>Sordariomycetes</taxon>
        <taxon>Hypocreomycetidae</taxon>
        <taxon>Glomerellales</taxon>
        <taxon>Glomerellaceae</taxon>
        <taxon>Colletotrichum</taxon>
        <taxon>Colletotrichum boninense species complex</taxon>
    </lineage>
</organism>
<feature type="compositionally biased region" description="Polar residues" evidence="4">
    <location>
        <begin position="174"/>
        <end position="184"/>
    </location>
</feature>
<name>A0A9P6HSH7_9PEZI</name>
<evidence type="ECO:0000313" key="7">
    <source>
        <dbReference type="Proteomes" id="UP000781932"/>
    </source>
</evidence>
<dbReference type="InterPro" id="IPR038765">
    <property type="entry name" value="Papain-like_cys_pep_sf"/>
</dbReference>
<dbReference type="InterPro" id="IPR003653">
    <property type="entry name" value="Peptidase_C48_C"/>
</dbReference>
<proteinExistence type="inferred from homology"/>
<dbReference type="GO" id="GO:0008234">
    <property type="term" value="F:cysteine-type peptidase activity"/>
    <property type="evidence" value="ECO:0007669"/>
    <property type="project" value="InterPro"/>
</dbReference>
<evidence type="ECO:0000256" key="2">
    <source>
        <dbReference type="ARBA" id="ARBA00022670"/>
    </source>
</evidence>
<feature type="compositionally biased region" description="Basic and acidic residues" evidence="4">
    <location>
        <begin position="70"/>
        <end position="99"/>
    </location>
</feature>
<keyword evidence="2" id="KW-0645">Protease</keyword>
<reference evidence="6" key="1">
    <citation type="submission" date="2020-03" db="EMBL/GenBank/DDBJ databases">
        <authorList>
            <person name="He L."/>
        </authorList>
    </citation>
    <scope>NUCLEOTIDE SEQUENCE</scope>
    <source>
        <strain evidence="6">CkLH20</strain>
    </source>
</reference>
<protein>
    <recommendedName>
        <fullName evidence="5">Ubiquitin-like protease family profile domain-containing protein</fullName>
    </recommendedName>
</protein>
<evidence type="ECO:0000259" key="5">
    <source>
        <dbReference type="Pfam" id="PF02902"/>
    </source>
</evidence>
<dbReference type="EMBL" id="JAATWM020000066">
    <property type="protein sequence ID" value="KAF9869643.1"/>
    <property type="molecule type" value="Genomic_DNA"/>
</dbReference>
<comment type="similarity">
    <text evidence="1">Belongs to the peptidase C48 family.</text>
</comment>
<dbReference type="OrthoDB" id="4810769at2759"/>
<dbReference type="GO" id="GO:0019783">
    <property type="term" value="F:ubiquitin-like protein peptidase activity"/>
    <property type="evidence" value="ECO:0007669"/>
    <property type="project" value="UniProtKB-ARBA"/>
</dbReference>
<dbReference type="RefSeq" id="XP_038739104.1">
    <property type="nucleotide sequence ID" value="XM_038895542.1"/>
</dbReference>